<dbReference type="Proteomes" id="UP000422736">
    <property type="component" value="Chromosome 4"/>
</dbReference>
<evidence type="ECO:0000313" key="4">
    <source>
        <dbReference type="Proteomes" id="UP000422736"/>
    </source>
</evidence>
<dbReference type="Pfam" id="PF10422">
    <property type="entry name" value="LRS4"/>
    <property type="match status" value="1"/>
</dbReference>
<organism evidence="3 4">
    <name type="scientific">Kluyveromyces marxianus</name>
    <name type="common">Yeast</name>
    <name type="synonym">Candida kefyr</name>
    <dbReference type="NCBI Taxonomy" id="4911"/>
    <lineage>
        <taxon>Eukaryota</taxon>
        <taxon>Fungi</taxon>
        <taxon>Dikarya</taxon>
        <taxon>Ascomycota</taxon>
        <taxon>Saccharomycotina</taxon>
        <taxon>Saccharomycetes</taxon>
        <taxon>Saccharomycetales</taxon>
        <taxon>Saccharomycetaceae</taxon>
        <taxon>Kluyveromyces</taxon>
    </lineage>
</organism>
<evidence type="ECO:0000313" key="3">
    <source>
        <dbReference type="EMBL" id="QGN16346.1"/>
    </source>
</evidence>
<evidence type="ECO:0000256" key="1">
    <source>
        <dbReference type="SAM" id="Coils"/>
    </source>
</evidence>
<protein>
    <submittedName>
        <fullName evidence="3">Nucleolar protein</fullName>
    </submittedName>
</protein>
<feature type="region of interest" description="Disordered" evidence="2">
    <location>
        <begin position="161"/>
        <end position="232"/>
    </location>
</feature>
<sequence length="232" mass="26798">MGTPLQLVAEYYQSVLKCERIFNNNVRQNDLSDLVLARENISLRNKVQQLSLDLQLKQEELDSAKKLHKTQKALLESKLENTKSNLKKLSSEAGSEETERVKFHLLSPIQNERTKSFEREPSRLRQVLDRGHMTLFDDETDDTANRTDDVLFLNSLRPNTDARFRSQEGGDEDSSEVRKKRKLYNKKIEVDDIIDQNPNEDQEQLDSNNSSEKKEQSNSNTGQSKIKGLFKV</sequence>
<proteinExistence type="predicted"/>
<gene>
    <name evidence="3" type="ORF">FIM1_3052</name>
</gene>
<keyword evidence="4" id="KW-1185">Reference proteome</keyword>
<reference evidence="3 4" key="1">
    <citation type="submission" date="2016-03" db="EMBL/GenBank/DDBJ databases">
        <title>How can Kluyveromyces marxianus grow so fast - potential evolutionary course in Saccharomyces Complex revealed by comparative genomics.</title>
        <authorList>
            <person name="Mo W."/>
            <person name="Lu W."/>
            <person name="Yang X."/>
            <person name="Qi J."/>
            <person name="Lv H."/>
        </authorList>
    </citation>
    <scope>NUCLEOTIDE SEQUENCE [LARGE SCALE GENOMIC DNA]</scope>
    <source>
        <strain evidence="3 4">FIM1</strain>
    </source>
</reference>
<evidence type="ECO:0000256" key="2">
    <source>
        <dbReference type="SAM" id="MobiDB-lite"/>
    </source>
</evidence>
<feature type="compositionally biased region" description="Acidic residues" evidence="2">
    <location>
        <begin position="191"/>
        <end position="204"/>
    </location>
</feature>
<name>A0ABX6EVU8_KLUMA</name>
<dbReference type="EMBL" id="CP015057">
    <property type="protein sequence ID" value="QGN16346.1"/>
    <property type="molecule type" value="Genomic_DNA"/>
</dbReference>
<dbReference type="InterPro" id="IPR018479">
    <property type="entry name" value="Lrs4/Mde4"/>
</dbReference>
<keyword evidence="1" id="KW-0175">Coiled coil</keyword>
<feature type="coiled-coil region" evidence="1">
    <location>
        <begin position="40"/>
        <end position="99"/>
    </location>
</feature>
<accession>A0ABX6EVU8</accession>